<feature type="domain" description="Dihydroxy-acid/6-phosphogluconate dehydratase N-terminal" evidence="11">
    <location>
        <begin position="68"/>
        <end position="381"/>
    </location>
</feature>
<evidence type="ECO:0000256" key="2">
    <source>
        <dbReference type="ARBA" id="ARBA00022485"/>
    </source>
</evidence>
<dbReference type="SUPFAM" id="SSF52016">
    <property type="entry name" value="LeuD/IlvD-like"/>
    <property type="match status" value="1"/>
</dbReference>
<dbReference type="Pfam" id="PF24877">
    <property type="entry name" value="ILV_EDD_C"/>
    <property type="match status" value="1"/>
</dbReference>
<dbReference type="Gene3D" id="3.50.30.80">
    <property type="entry name" value="IlvD/EDD C-terminal domain-like"/>
    <property type="match status" value="1"/>
</dbReference>
<dbReference type="GO" id="GO:0004456">
    <property type="term" value="F:phosphogluconate dehydratase activity"/>
    <property type="evidence" value="ECO:0007669"/>
    <property type="project" value="UniProtKB-UniRule"/>
</dbReference>
<comment type="pathway">
    <text evidence="9">Carbohydrate metabolism; Entner-Doudoroff pathway.</text>
</comment>
<comment type="catalytic activity">
    <reaction evidence="9">
        <text>6-phospho-D-gluconate = 2-dehydro-3-deoxy-6-phospho-D-gluconate + H2O</text>
        <dbReference type="Rhea" id="RHEA:17277"/>
        <dbReference type="ChEBI" id="CHEBI:15377"/>
        <dbReference type="ChEBI" id="CHEBI:57569"/>
        <dbReference type="ChEBI" id="CHEBI:58759"/>
        <dbReference type="EC" id="4.2.1.12"/>
    </reaction>
</comment>
<dbReference type="FunFam" id="3.50.30.80:FF:000001">
    <property type="entry name" value="Dihydroxy-acid dehydratase"/>
    <property type="match status" value="1"/>
</dbReference>
<dbReference type="InterPro" id="IPR020558">
    <property type="entry name" value="DiOHA_6PGluconate_deHydtase_CS"/>
</dbReference>
<gene>
    <name evidence="9" type="primary">edd</name>
    <name evidence="13" type="ORF">HHL11_14105</name>
</gene>
<dbReference type="GO" id="GO:0009255">
    <property type="term" value="P:Entner-Doudoroff pathway through 6-phosphogluconate"/>
    <property type="evidence" value="ECO:0007669"/>
    <property type="project" value="UniProtKB-UniRule"/>
</dbReference>
<dbReference type="PROSITE" id="PS00887">
    <property type="entry name" value="ILVD_EDD_2"/>
    <property type="match status" value="1"/>
</dbReference>
<comment type="caution">
    <text evidence="13">The sequence shown here is derived from an EMBL/GenBank/DDBJ whole genome shotgun (WGS) entry which is preliminary data.</text>
</comment>
<keyword evidence="2 9" id="KW-0004">4Fe-4S</keyword>
<comment type="function">
    <text evidence="9">Catalyzes the dehydration of 6-phospho-D-gluconate to 2-dehydro-3-deoxy-6-phospho-D-gluconate.</text>
</comment>
<evidence type="ECO:0000259" key="12">
    <source>
        <dbReference type="Pfam" id="PF24877"/>
    </source>
</evidence>
<dbReference type="NCBIfam" id="TIGR01196">
    <property type="entry name" value="edd"/>
    <property type="match status" value="1"/>
</dbReference>
<evidence type="ECO:0000256" key="8">
    <source>
        <dbReference type="ARBA" id="ARBA00023277"/>
    </source>
</evidence>
<dbReference type="HAMAP" id="MF_02094">
    <property type="entry name" value="Edd"/>
    <property type="match status" value="1"/>
</dbReference>
<comment type="cofactor">
    <cofactor evidence="9">
        <name>[4Fe-4S] cluster</name>
        <dbReference type="ChEBI" id="CHEBI:49883"/>
    </cofactor>
    <text evidence="9">Binds 1 [4Fe-4S] cluster.</text>
</comment>
<dbReference type="EMBL" id="JABBFX010000001">
    <property type="protein sequence ID" value="NML44887.1"/>
    <property type="molecule type" value="Genomic_DNA"/>
</dbReference>
<feature type="domain" description="Dihydroxy-acid/6-phosphogluconate dehydratase C-terminal" evidence="12">
    <location>
        <begin position="406"/>
        <end position="601"/>
    </location>
</feature>
<accession>A0A848H325</accession>
<proteinExistence type="inferred from homology"/>
<evidence type="ECO:0000256" key="4">
    <source>
        <dbReference type="ARBA" id="ARBA00023004"/>
    </source>
</evidence>
<dbReference type="PROSITE" id="PS00886">
    <property type="entry name" value="ILVD_EDD_1"/>
    <property type="match status" value="1"/>
</dbReference>
<dbReference type="Pfam" id="PF00920">
    <property type="entry name" value="ILVD_EDD_N"/>
    <property type="match status" value="1"/>
</dbReference>
<evidence type="ECO:0000313" key="14">
    <source>
        <dbReference type="Proteomes" id="UP000541185"/>
    </source>
</evidence>
<keyword evidence="5 9" id="KW-0411">Iron-sulfur</keyword>
<evidence type="ECO:0000256" key="7">
    <source>
        <dbReference type="ARBA" id="ARBA00023239"/>
    </source>
</evidence>
<name>A0A848H325_9BURK</name>
<dbReference type="GO" id="GO:0019521">
    <property type="term" value="P:D-gluconate metabolic process"/>
    <property type="evidence" value="ECO:0007669"/>
    <property type="project" value="UniProtKB-KW"/>
</dbReference>
<dbReference type="PANTHER" id="PTHR43661:SF1">
    <property type="entry name" value="PHOSPHOGLUCONATE DEHYDRATASE"/>
    <property type="match status" value="1"/>
</dbReference>
<keyword evidence="14" id="KW-1185">Reference proteome</keyword>
<dbReference type="GO" id="GO:0051539">
    <property type="term" value="F:4 iron, 4 sulfur cluster binding"/>
    <property type="evidence" value="ECO:0007669"/>
    <property type="project" value="UniProtKB-UniRule"/>
</dbReference>
<comment type="similarity">
    <text evidence="1 9">Belongs to the IlvD/Edd family.</text>
</comment>
<evidence type="ECO:0000256" key="1">
    <source>
        <dbReference type="ARBA" id="ARBA00006486"/>
    </source>
</evidence>
<evidence type="ECO:0000256" key="9">
    <source>
        <dbReference type="HAMAP-Rule" id="MF_02094"/>
    </source>
</evidence>
<evidence type="ECO:0000313" key="13">
    <source>
        <dbReference type="EMBL" id="NML44887.1"/>
    </source>
</evidence>
<dbReference type="SUPFAM" id="SSF143975">
    <property type="entry name" value="IlvD/EDD N-terminal domain-like"/>
    <property type="match status" value="1"/>
</dbReference>
<dbReference type="InterPro" id="IPR056740">
    <property type="entry name" value="ILV_EDD_C"/>
</dbReference>
<dbReference type="GO" id="GO:0046872">
    <property type="term" value="F:metal ion binding"/>
    <property type="evidence" value="ECO:0007669"/>
    <property type="project" value="UniProtKB-KW"/>
</dbReference>
<evidence type="ECO:0000256" key="6">
    <source>
        <dbReference type="ARBA" id="ARBA00023064"/>
    </source>
</evidence>
<evidence type="ECO:0000256" key="10">
    <source>
        <dbReference type="NCBIfam" id="TIGR01196"/>
    </source>
</evidence>
<dbReference type="Proteomes" id="UP000541185">
    <property type="component" value="Unassembled WGS sequence"/>
</dbReference>
<keyword evidence="6 9" id="KW-0311">Gluconate utilization</keyword>
<dbReference type="InterPro" id="IPR000581">
    <property type="entry name" value="ILV_EDD_N"/>
</dbReference>
<dbReference type="InterPro" id="IPR042096">
    <property type="entry name" value="Dihydro-acid_dehy_C"/>
</dbReference>
<dbReference type="InterPro" id="IPR037237">
    <property type="entry name" value="IlvD/EDD_N"/>
</dbReference>
<evidence type="ECO:0000259" key="11">
    <source>
        <dbReference type="Pfam" id="PF00920"/>
    </source>
</evidence>
<evidence type="ECO:0000256" key="5">
    <source>
        <dbReference type="ARBA" id="ARBA00023014"/>
    </source>
</evidence>
<reference evidence="13 14" key="1">
    <citation type="submission" date="2020-04" db="EMBL/GenBank/DDBJ databases">
        <title>Ramlibacter sp. G-1-2-2 isolated from soil.</title>
        <authorList>
            <person name="Dahal R.H."/>
        </authorList>
    </citation>
    <scope>NUCLEOTIDE SEQUENCE [LARGE SCALE GENOMIC DNA]</scope>
    <source>
        <strain evidence="13 14">G-1-2-2</strain>
    </source>
</reference>
<dbReference type="RefSeq" id="WP_169418986.1">
    <property type="nucleotide sequence ID" value="NZ_JABBFX010000001.1"/>
</dbReference>
<sequence length="605" mass="64327">MKLHPVLAAVTQRIRERSAPTRSAYLARITAAAQRDRGADRMGCANVAHAFAGISPSDKFKVVAEHAPNIGIINAYNDMLSAHAPYARYPDIIKDEARQHGANAQVAGGVPAMCDGVTQGTAGMELSLFSRDTIALATAVGLSHDVFDATLMLGICDKIVPGLLIGALHFGHLPTVFVPGGPMPSGLSNNEKAKVREKAAQGLVGRAELLEAEEKAYHTQGTCTFYGTANSNQMLMEAMGLHVPGAAFIQPQTGLREQLTRESVRTALSILKTRRYAPIGQIVDERCIVNAMAALLATGGSTNHLIHWVAVARSAGMVIDWDDFDRLSSVVPLLARVYPNGSADVNQFQAAGGPGYVIRELLDAGLMHEDVLTVREGGLREYTRRPEGEGGALRWSDIGASRDEAVVRPARQAFSPTGGLKLLTGNLGRSVIKVSAVPDDRHVIEAPARIFDSQDDLQAAFKAGELERDLVCVVRWQGPRANGMPELHKLTPPLAVLQGKGFRVALVTDGRMSGASGKVPAAIHVTPEAAAGGPLAKLRDGDIVRLDATAGTLEAKVDAGEWATREPARLSDVQAANNSHGVGRELFAGMRHNALPAEEGACTWL</sequence>
<dbReference type="AlphaFoldDB" id="A0A848H325"/>
<keyword evidence="8 9" id="KW-0119">Carbohydrate metabolism</keyword>
<protein>
    <recommendedName>
        <fullName evidence="9 10">Phosphogluconate dehydratase</fullName>
        <ecNumber evidence="9 10">4.2.1.12</ecNumber>
    </recommendedName>
</protein>
<dbReference type="GO" id="GO:0005829">
    <property type="term" value="C:cytosol"/>
    <property type="evidence" value="ECO:0007669"/>
    <property type="project" value="TreeGrafter"/>
</dbReference>
<dbReference type="InterPro" id="IPR004786">
    <property type="entry name" value="6-phosphgluc_deHydtase"/>
</dbReference>
<keyword evidence="3 9" id="KW-0479">Metal-binding</keyword>
<evidence type="ECO:0000256" key="3">
    <source>
        <dbReference type="ARBA" id="ARBA00022723"/>
    </source>
</evidence>
<keyword evidence="4 9" id="KW-0408">Iron</keyword>
<dbReference type="UniPathway" id="UPA00226"/>
<feature type="binding site" evidence="9">
    <location>
        <position position="156"/>
    </location>
    <ligand>
        <name>[4Fe-4S] cluster</name>
        <dbReference type="ChEBI" id="CHEBI:49883"/>
    </ligand>
</feature>
<dbReference type="PANTHER" id="PTHR43661">
    <property type="entry name" value="D-XYLONATE DEHYDRATASE"/>
    <property type="match status" value="1"/>
</dbReference>
<feature type="binding site" evidence="9">
    <location>
        <position position="223"/>
    </location>
    <ligand>
        <name>[4Fe-4S] cluster</name>
        <dbReference type="ChEBI" id="CHEBI:49883"/>
    </ligand>
</feature>
<keyword evidence="7 9" id="KW-0456">Lyase</keyword>
<organism evidence="13 14">
    <name type="scientific">Ramlibacter agri</name>
    <dbReference type="NCBI Taxonomy" id="2728837"/>
    <lineage>
        <taxon>Bacteria</taxon>
        <taxon>Pseudomonadati</taxon>
        <taxon>Pseudomonadota</taxon>
        <taxon>Betaproteobacteria</taxon>
        <taxon>Burkholderiales</taxon>
        <taxon>Comamonadaceae</taxon>
        <taxon>Ramlibacter</taxon>
    </lineage>
</organism>
<dbReference type="EC" id="4.2.1.12" evidence="9 10"/>